<sequence>MKKKIQELALVTLGALISAIGFNTMFIENNIASGGVGGLAISLNSLFGWDPASFVLIANIPLMVLCFFLLGKSIFLKTVYGAWIYPLFINLTAPLPNLTHNPLLAAIFGGIILGFGLGLVFLGNSSTGGTGILVQILNKYTPIPLGILMALIDGFVVGIGVLAFDFDTVMYSIIALICITYVINLMMAGSDSSRNLMIISQEHQAIKEYITKVADRGVTELPILGGYTGIEKRMLMTTVSRPEYTLIETEILKIDETAFMVVMPASQVKGRGFSLNKHHQFEDDILIPM</sequence>
<proteinExistence type="predicted"/>
<keyword evidence="4 6" id="KW-1133">Transmembrane helix</keyword>
<name>A0A0E3WEM6_9STRE</name>
<dbReference type="EMBL" id="CTEN01000001">
    <property type="protein sequence ID" value="CQR23952.1"/>
    <property type="molecule type" value="Genomic_DNA"/>
</dbReference>
<dbReference type="InterPro" id="IPR051461">
    <property type="entry name" value="UPF0750_membrane"/>
</dbReference>
<feature type="transmembrane region" description="Helical" evidence="6">
    <location>
        <begin position="102"/>
        <end position="122"/>
    </location>
</feature>
<dbReference type="InterPro" id="IPR003740">
    <property type="entry name" value="YitT"/>
</dbReference>
<evidence type="ECO:0000256" key="1">
    <source>
        <dbReference type="ARBA" id="ARBA00004651"/>
    </source>
</evidence>
<keyword evidence="9" id="KW-1185">Reference proteome</keyword>
<keyword evidence="5 6" id="KW-0472">Membrane</keyword>
<dbReference type="PANTHER" id="PTHR33545">
    <property type="entry name" value="UPF0750 MEMBRANE PROTEIN YITT-RELATED"/>
    <property type="match status" value="1"/>
</dbReference>
<dbReference type="CDD" id="cd16380">
    <property type="entry name" value="YitT_C"/>
    <property type="match status" value="1"/>
</dbReference>
<evidence type="ECO:0000313" key="8">
    <source>
        <dbReference type="EMBL" id="CQR23952.1"/>
    </source>
</evidence>
<feature type="transmembrane region" description="Helical" evidence="6">
    <location>
        <begin position="169"/>
        <end position="187"/>
    </location>
</feature>
<keyword evidence="2" id="KW-1003">Cell membrane</keyword>
<feature type="domain" description="DUF2179" evidence="7">
    <location>
        <begin position="216"/>
        <end position="270"/>
    </location>
</feature>
<evidence type="ECO:0000313" key="9">
    <source>
        <dbReference type="Proteomes" id="UP000198604"/>
    </source>
</evidence>
<feature type="transmembrane region" description="Helical" evidence="6">
    <location>
        <begin position="54"/>
        <end position="71"/>
    </location>
</feature>
<dbReference type="Proteomes" id="UP000198604">
    <property type="component" value="Unassembled WGS sequence"/>
</dbReference>
<dbReference type="RefSeq" id="WP_093649675.1">
    <property type="nucleotide sequence ID" value="NZ_CTEN01000001.1"/>
</dbReference>
<dbReference type="Pfam" id="PF10035">
    <property type="entry name" value="DUF2179"/>
    <property type="match status" value="1"/>
</dbReference>
<evidence type="ECO:0000256" key="2">
    <source>
        <dbReference type="ARBA" id="ARBA00022475"/>
    </source>
</evidence>
<feature type="transmembrane region" description="Helical" evidence="6">
    <location>
        <begin position="143"/>
        <end position="163"/>
    </location>
</feature>
<dbReference type="AlphaFoldDB" id="A0A0E3WEM6"/>
<dbReference type="InterPro" id="IPR015867">
    <property type="entry name" value="N-reg_PII/ATP_PRibTrfase_C"/>
</dbReference>
<organism evidence="8 9">
    <name type="scientific">Streptococcus varani</name>
    <dbReference type="NCBI Taxonomy" id="1608583"/>
    <lineage>
        <taxon>Bacteria</taxon>
        <taxon>Bacillati</taxon>
        <taxon>Bacillota</taxon>
        <taxon>Bacilli</taxon>
        <taxon>Lactobacillales</taxon>
        <taxon>Streptococcaceae</taxon>
        <taxon>Streptococcus</taxon>
    </lineage>
</organism>
<protein>
    <submittedName>
        <fullName evidence="8">Membrane protein</fullName>
    </submittedName>
</protein>
<dbReference type="GO" id="GO:0005886">
    <property type="term" value="C:plasma membrane"/>
    <property type="evidence" value="ECO:0007669"/>
    <property type="project" value="UniProtKB-SubCell"/>
</dbReference>
<evidence type="ECO:0000256" key="4">
    <source>
        <dbReference type="ARBA" id="ARBA00022989"/>
    </source>
</evidence>
<accession>A0A0E3WEM6</accession>
<dbReference type="Pfam" id="PF02588">
    <property type="entry name" value="YitT_membrane"/>
    <property type="match status" value="1"/>
</dbReference>
<feature type="transmembrane region" description="Helical" evidence="6">
    <location>
        <begin position="78"/>
        <end position="96"/>
    </location>
</feature>
<gene>
    <name evidence="8" type="ORF">BN1356_00317</name>
</gene>
<keyword evidence="3 6" id="KW-0812">Transmembrane</keyword>
<dbReference type="InterPro" id="IPR019264">
    <property type="entry name" value="DUF2179"/>
</dbReference>
<dbReference type="STRING" id="1608583.BN1356_00317"/>
<dbReference type="Gene3D" id="3.30.70.120">
    <property type="match status" value="1"/>
</dbReference>
<dbReference type="PANTHER" id="PTHR33545:SF9">
    <property type="entry name" value="UPF0750 MEMBRANE PROTEIN YITE"/>
    <property type="match status" value="1"/>
</dbReference>
<comment type="subcellular location">
    <subcellularLocation>
        <location evidence="1">Cell membrane</location>
        <topology evidence="1">Multi-pass membrane protein</topology>
    </subcellularLocation>
</comment>
<evidence type="ECO:0000256" key="6">
    <source>
        <dbReference type="SAM" id="Phobius"/>
    </source>
</evidence>
<evidence type="ECO:0000256" key="3">
    <source>
        <dbReference type="ARBA" id="ARBA00022692"/>
    </source>
</evidence>
<evidence type="ECO:0000256" key="5">
    <source>
        <dbReference type="ARBA" id="ARBA00023136"/>
    </source>
</evidence>
<dbReference type="OrthoDB" id="1758221at2"/>
<reference evidence="9" key="1">
    <citation type="submission" date="2015-03" db="EMBL/GenBank/DDBJ databases">
        <authorList>
            <person name="Urmite Genomes"/>
        </authorList>
    </citation>
    <scope>NUCLEOTIDE SEQUENCE [LARGE SCALE GENOMIC DNA]</scope>
    <source>
        <strain evidence="9">FF10</strain>
    </source>
</reference>
<dbReference type="PIRSF" id="PIRSF006483">
    <property type="entry name" value="Membrane_protein_YitT"/>
    <property type="match status" value="1"/>
</dbReference>
<evidence type="ECO:0000259" key="7">
    <source>
        <dbReference type="Pfam" id="PF10035"/>
    </source>
</evidence>